<dbReference type="Proteomes" id="UP000297248">
    <property type="component" value="Unassembled WGS sequence"/>
</dbReference>
<evidence type="ECO:0000313" key="3">
    <source>
        <dbReference type="EMBL" id="TEW67536.1"/>
    </source>
</evidence>
<proteinExistence type="predicted"/>
<gene>
    <name evidence="3" type="ORF">E2R65_05975</name>
    <name evidence="2" type="ORF">GGR35_001425</name>
</gene>
<reference evidence="3 4" key="1">
    <citation type="journal article" date="2016" name="Int. J. Syst. Evol. Microbiol.">
        <title>Proposal of Mucilaginibacter phyllosphaerae sp. nov. isolated from the phyllosphere of Galium album.</title>
        <authorList>
            <person name="Aydogan E.L."/>
            <person name="Busse H.J."/>
            <person name="Moser G."/>
            <person name="Muller C."/>
            <person name="Kampfer P."/>
            <person name="Glaeser S.P."/>
        </authorList>
    </citation>
    <scope>NUCLEOTIDE SEQUENCE [LARGE SCALE GENOMIC DNA]</scope>
    <source>
        <strain evidence="3 4">PP-F2FG21</strain>
    </source>
</reference>
<evidence type="ECO:0000313" key="5">
    <source>
        <dbReference type="Proteomes" id="UP000583101"/>
    </source>
</evidence>
<dbReference type="EMBL" id="JACIEG010000002">
    <property type="protein sequence ID" value="MBB3968833.1"/>
    <property type="molecule type" value="Genomic_DNA"/>
</dbReference>
<keyword evidence="1" id="KW-1133">Transmembrane helix</keyword>
<accession>A0A4Y8AFH8</accession>
<evidence type="ECO:0000313" key="4">
    <source>
        <dbReference type="Proteomes" id="UP000297248"/>
    </source>
</evidence>
<keyword evidence="1" id="KW-0812">Transmembrane</keyword>
<feature type="transmembrane region" description="Helical" evidence="1">
    <location>
        <begin position="106"/>
        <end position="124"/>
    </location>
</feature>
<dbReference type="Proteomes" id="UP000583101">
    <property type="component" value="Unassembled WGS sequence"/>
</dbReference>
<dbReference type="OrthoDB" id="9812409at2"/>
<name>A0A4Y8AFH8_9SPHI</name>
<protein>
    <submittedName>
        <fullName evidence="2">Membrane protein</fullName>
    </submittedName>
</protein>
<comment type="caution">
    <text evidence="3">The sequence shown here is derived from an EMBL/GenBank/DDBJ whole genome shotgun (WGS) entry which is preliminary data.</text>
</comment>
<evidence type="ECO:0000256" key="1">
    <source>
        <dbReference type="SAM" id="Phobius"/>
    </source>
</evidence>
<sequence>MHNNSKPVWQSLGLGAVAGVRASAAPKIANYYSNGYKSSSFGIIRLVQSPITTIATSLLSAAEKERKRNTVAGDKLDLNQLGLHVASGAFAGAAIFRKNKQSMFKGMLIGGAAALATGIAGYYLRKHAAKLPDVVNHITDAFNDSFAYSSGVKLMGK</sequence>
<reference evidence="3" key="2">
    <citation type="submission" date="2019-03" db="EMBL/GenBank/DDBJ databases">
        <authorList>
            <person name="Yan Y.-Q."/>
            <person name="Du Z.-J."/>
        </authorList>
    </citation>
    <scope>NUCLEOTIDE SEQUENCE</scope>
    <source>
        <strain evidence="3">PP-F2FG21</strain>
    </source>
</reference>
<reference evidence="2 5" key="3">
    <citation type="submission" date="2020-08" db="EMBL/GenBank/DDBJ databases">
        <title>Genomic Encyclopedia of Type Strains, Phase IV (KMG-IV): sequencing the most valuable type-strain genomes for metagenomic binning, comparative biology and taxonomic classification.</title>
        <authorList>
            <person name="Goeker M."/>
        </authorList>
    </citation>
    <scope>NUCLEOTIDE SEQUENCE [LARGE SCALE GENOMIC DNA]</scope>
    <source>
        <strain evidence="2 5">DSM 100995</strain>
    </source>
</reference>
<evidence type="ECO:0000313" key="2">
    <source>
        <dbReference type="EMBL" id="MBB3968833.1"/>
    </source>
</evidence>
<organism evidence="3 4">
    <name type="scientific">Mucilaginibacter phyllosphaerae</name>
    <dbReference type="NCBI Taxonomy" id="1812349"/>
    <lineage>
        <taxon>Bacteria</taxon>
        <taxon>Pseudomonadati</taxon>
        <taxon>Bacteroidota</taxon>
        <taxon>Sphingobacteriia</taxon>
        <taxon>Sphingobacteriales</taxon>
        <taxon>Sphingobacteriaceae</taxon>
        <taxon>Mucilaginibacter</taxon>
    </lineage>
</organism>
<dbReference type="RefSeq" id="WP_134335588.1">
    <property type="nucleotide sequence ID" value="NZ_BMCZ01000004.1"/>
</dbReference>
<keyword evidence="1" id="KW-0472">Membrane</keyword>
<dbReference type="AlphaFoldDB" id="A0A4Y8AFH8"/>
<dbReference type="EMBL" id="SNQG01000002">
    <property type="protein sequence ID" value="TEW67536.1"/>
    <property type="molecule type" value="Genomic_DNA"/>
</dbReference>
<keyword evidence="5" id="KW-1185">Reference proteome</keyword>